<dbReference type="Gene3D" id="1.20.1250.20">
    <property type="entry name" value="MFS general substrate transporter like domains"/>
    <property type="match status" value="1"/>
</dbReference>
<feature type="transmembrane region" description="Helical" evidence="6">
    <location>
        <begin position="175"/>
        <end position="193"/>
    </location>
</feature>
<dbReference type="PANTHER" id="PTHR23504:SF15">
    <property type="entry name" value="MAJOR FACILITATOR SUPERFAMILY (MFS) PROFILE DOMAIN-CONTAINING PROTEIN"/>
    <property type="match status" value="1"/>
</dbReference>
<keyword evidence="2" id="KW-0813">Transport</keyword>
<evidence type="ECO:0000256" key="3">
    <source>
        <dbReference type="ARBA" id="ARBA00022692"/>
    </source>
</evidence>
<feature type="transmembrane region" description="Helical" evidence="6">
    <location>
        <begin position="199"/>
        <end position="217"/>
    </location>
</feature>
<feature type="transmembrane region" description="Helical" evidence="6">
    <location>
        <begin position="298"/>
        <end position="315"/>
    </location>
</feature>
<dbReference type="RefSeq" id="WP_048117886.1">
    <property type="nucleotide sequence ID" value="NZ_CP009520.1"/>
</dbReference>
<proteinExistence type="predicted"/>
<keyword evidence="9" id="KW-1185">Reference proteome</keyword>
<dbReference type="KEGG" id="mvc:MSVAZ_0566"/>
<dbReference type="EMBL" id="CP009520">
    <property type="protein sequence ID" value="AKB42835.1"/>
    <property type="molecule type" value="Genomic_DNA"/>
</dbReference>
<gene>
    <name evidence="8" type="ORF">MSVAZ_0566</name>
</gene>
<dbReference type="InterPro" id="IPR020846">
    <property type="entry name" value="MFS_dom"/>
</dbReference>
<evidence type="ECO:0000256" key="1">
    <source>
        <dbReference type="ARBA" id="ARBA00004141"/>
    </source>
</evidence>
<dbReference type="PANTHER" id="PTHR23504">
    <property type="entry name" value="MAJOR FACILITATOR SUPERFAMILY DOMAIN-CONTAINING PROTEIN 10"/>
    <property type="match status" value="1"/>
</dbReference>
<feature type="transmembrane region" description="Helical" evidence="6">
    <location>
        <begin position="120"/>
        <end position="139"/>
    </location>
</feature>
<evidence type="ECO:0000256" key="2">
    <source>
        <dbReference type="ARBA" id="ARBA00022448"/>
    </source>
</evidence>
<keyword evidence="4 6" id="KW-1133">Transmembrane helix</keyword>
<feature type="transmembrane region" description="Helical" evidence="6">
    <location>
        <begin position="389"/>
        <end position="412"/>
    </location>
</feature>
<evidence type="ECO:0000256" key="6">
    <source>
        <dbReference type="SAM" id="Phobius"/>
    </source>
</evidence>
<feature type="transmembrane region" description="Helical" evidence="6">
    <location>
        <begin position="267"/>
        <end position="286"/>
    </location>
</feature>
<dbReference type="Proteomes" id="UP000033096">
    <property type="component" value="Chromosome"/>
</dbReference>
<feature type="domain" description="Major facilitator superfamily (MFS) profile" evidence="7">
    <location>
        <begin position="21"/>
        <end position="442"/>
    </location>
</feature>
<dbReference type="InterPro" id="IPR036259">
    <property type="entry name" value="MFS_trans_sf"/>
</dbReference>
<keyword evidence="3 6" id="KW-0812">Transmembrane</keyword>
<comment type="subcellular location">
    <subcellularLocation>
        <location evidence="1">Membrane</location>
        <topology evidence="1">Multi-pass membrane protein</topology>
    </subcellularLocation>
</comment>
<evidence type="ECO:0000256" key="4">
    <source>
        <dbReference type="ARBA" id="ARBA00022989"/>
    </source>
</evidence>
<dbReference type="GeneID" id="24808945"/>
<dbReference type="GO" id="GO:0016020">
    <property type="term" value="C:membrane"/>
    <property type="evidence" value="ECO:0007669"/>
    <property type="project" value="UniProtKB-SubCell"/>
</dbReference>
<dbReference type="Pfam" id="PF07690">
    <property type="entry name" value="MFS_1"/>
    <property type="match status" value="1"/>
</dbReference>
<dbReference type="PROSITE" id="PS50850">
    <property type="entry name" value="MFS"/>
    <property type="match status" value="1"/>
</dbReference>
<evidence type="ECO:0000256" key="5">
    <source>
        <dbReference type="ARBA" id="ARBA00023136"/>
    </source>
</evidence>
<dbReference type="InterPro" id="IPR011701">
    <property type="entry name" value="MFS"/>
</dbReference>
<evidence type="ECO:0000313" key="8">
    <source>
        <dbReference type="EMBL" id="AKB42835.1"/>
    </source>
</evidence>
<accession>A0A0E3Q3I6</accession>
<organism evidence="8 9">
    <name type="scientific">Methanosarcina vacuolata Z-761</name>
    <dbReference type="NCBI Taxonomy" id="1434123"/>
    <lineage>
        <taxon>Archaea</taxon>
        <taxon>Methanobacteriati</taxon>
        <taxon>Methanobacteriota</taxon>
        <taxon>Stenosarchaea group</taxon>
        <taxon>Methanomicrobia</taxon>
        <taxon>Methanosarcinales</taxon>
        <taxon>Methanosarcinaceae</taxon>
        <taxon>Methanosarcina</taxon>
    </lineage>
</organism>
<feature type="transmembrane region" description="Helical" evidence="6">
    <location>
        <begin position="354"/>
        <end position="377"/>
    </location>
</feature>
<dbReference type="CDD" id="cd17330">
    <property type="entry name" value="MFS_SLC46_TetA_like"/>
    <property type="match status" value="1"/>
</dbReference>
<dbReference type="PATRIC" id="fig|1434123.4.peg.626"/>
<feature type="transmembrane region" description="Helical" evidence="6">
    <location>
        <begin position="54"/>
        <end position="75"/>
    </location>
</feature>
<evidence type="ECO:0000313" key="9">
    <source>
        <dbReference type="Proteomes" id="UP000033096"/>
    </source>
</evidence>
<reference evidence="8 9" key="1">
    <citation type="submission" date="2014-07" db="EMBL/GenBank/DDBJ databases">
        <title>Methanogenic archaea and the global carbon cycle.</title>
        <authorList>
            <person name="Henriksen J.R."/>
            <person name="Luke J."/>
            <person name="Reinhart S."/>
            <person name="Benedict M.N."/>
            <person name="Youngblut N.D."/>
            <person name="Metcalf M.E."/>
            <person name="Whitaker R.J."/>
            <person name="Metcalf W.W."/>
        </authorList>
    </citation>
    <scope>NUCLEOTIDE SEQUENCE [LARGE SCALE GENOMIC DNA]</scope>
    <source>
        <strain evidence="8 9">Z-761</strain>
    </source>
</reference>
<feature type="transmembrane region" description="Helical" evidence="6">
    <location>
        <begin position="327"/>
        <end position="348"/>
    </location>
</feature>
<dbReference type="AlphaFoldDB" id="A0A0E3Q3I6"/>
<dbReference type="SUPFAM" id="SSF103473">
    <property type="entry name" value="MFS general substrate transporter"/>
    <property type="match status" value="1"/>
</dbReference>
<evidence type="ECO:0000259" key="7">
    <source>
        <dbReference type="PROSITE" id="PS50850"/>
    </source>
</evidence>
<sequence length="449" mass="49127">MEKENKGKKNNPDSRTGENVSLLPILAVNFIGTLGFSIVLPFLVFLVNRLGGNAFIYGLISSMYPAFQLIGAPILGRWSDTYGRKKILFISQLGTLLSWIIFLVALFLPVISLFKIDSRVLGAFTVTLPLAVLFFARALDGLTGGNVSVANAYLADITAERDRNRNFGKMSISENLGFIVGPALAGILSLTMYGDVAPVLGAIVISLIGTLLIIFYLPESKECTPGEPEKAEEVWKIFGYEIRECKTTFGAKKPEFREILRLQNIPYMLGLYFLIDLGYNVFYTAFPLHAISTLNWSIAKMGIYFTVLSGLLIIVQSTVLPRVSRKYSDAALIIFGSLMLGTNFLLLIPGNIFLTYLAAGFFALGDGLMWPSFLSLLSKVAGKKYQGTVQGVASSFGGLASITGLILGGLLYETLAGASFLIAGLVIYTVFLLNFRLRSFEDQLILKNR</sequence>
<dbReference type="HOGENOM" id="CLU_001265_10_11_2"/>
<protein>
    <submittedName>
        <fullName evidence="8">Tetracycline resistance protein</fullName>
    </submittedName>
</protein>
<dbReference type="GO" id="GO:0022857">
    <property type="term" value="F:transmembrane transporter activity"/>
    <property type="evidence" value="ECO:0007669"/>
    <property type="project" value="InterPro"/>
</dbReference>
<feature type="transmembrane region" description="Helical" evidence="6">
    <location>
        <begin position="418"/>
        <end position="437"/>
    </location>
</feature>
<keyword evidence="5 6" id="KW-0472">Membrane</keyword>
<feature type="transmembrane region" description="Helical" evidence="6">
    <location>
        <begin position="87"/>
        <end position="114"/>
    </location>
</feature>
<feature type="transmembrane region" description="Helical" evidence="6">
    <location>
        <begin position="21"/>
        <end position="48"/>
    </location>
</feature>
<name>A0A0E3Q3I6_9EURY</name>